<dbReference type="InterPro" id="IPR028098">
    <property type="entry name" value="Glyco_trans_4-like_N"/>
</dbReference>
<dbReference type="Gene3D" id="3.40.50.2000">
    <property type="entry name" value="Glycogen Phosphorylase B"/>
    <property type="match status" value="1"/>
</dbReference>
<protein>
    <submittedName>
        <fullName evidence="2">Glycosyltransferase</fullName>
    </submittedName>
</protein>
<feature type="domain" description="Glycosyltransferase subfamily 4-like N-terminal" evidence="1">
    <location>
        <begin position="77"/>
        <end position="222"/>
    </location>
</feature>
<reference evidence="2 3" key="1">
    <citation type="journal article" date="2020" name="Cell Host Microbe">
        <title>Functional and Genomic Variation between Human-Derived Isolates of Lachnospiraceae Reveals Inter- and Intra-Species Diversity.</title>
        <authorList>
            <person name="Sorbara M.T."/>
            <person name="Littmann E.R."/>
            <person name="Fontana E."/>
            <person name="Moody T.U."/>
            <person name="Kohout C.E."/>
            <person name="Gjonbalaj M."/>
            <person name="Eaton V."/>
            <person name="Seok R."/>
            <person name="Leiner I.M."/>
            <person name="Pamer E.G."/>
        </authorList>
    </citation>
    <scope>NUCLEOTIDE SEQUENCE [LARGE SCALE GENOMIC DNA]</scope>
    <source>
        <strain evidence="2 3">MSK.20.11</strain>
    </source>
</reference>
<evidence type="ECO:0000313" key="2">
    <source>
        <dbReference type="EMBL" id="NSF75116.1"/>
    </source>
</evidence>
<keyword evidence="3" id="KW-1185">Reference proteome</keyword>
<dbReference type="RefSeq" id="WP_173744325.1">
    <property type="nucleotide sequence ID" value="NZ_JAAIPF010000046.1"/>
</dbReference>
<evidence type="ECO:0000259" key="1">
    <source>
        <dbReference type="Pfam" id="PF13439"/>
    </source>
</evidence>
<comment type="caution">
    <text evidence="2">The sequence shown here is derived from an EMBL/GenBank/DDBJ whole genome shotgun (WGS) entry which is preliminary data.</text>
</comment>
<dbReference type="Pfam" id="PF13439">
    <property type="entry name" value="Glyco_transf_4"/>
    <property type="match status" value="1"/>
</dbReference>
<gene>
    <name evidence="2" type="ORF">G4952_15220</name>
</gene>
<organism evidence="2 3">
    <name type="scientific">Blautia wexlerae</name>
    <dbReference type="NCBI Taxonomy" id="418240"/>
    <lineage>
        <taxon>Bacteria</taxon>
        <taxon>Bacillati</taxon>
        <taxon>Bacillota</taxon>
        <taxon>Clostridia</taxon>
        <taxon>Lachnospirales</taxon>
        <taxon>Lachnospiraceae</taxon>
        <taxon>Blautia</taxon>
    </lineage>
</organism>
<evidence type="ECO:0000313" key="3">
    <source>
        <dbReference type="Proteomes" id="UP000822152"/>
    </source>
</evidence>
<name>A0ABX2GTT5_9FIRM</name>
<accession>A0ABX2GTT5</accession>
<dbReference type="Proteomes" id="UP000822152">
    <property type="component" value="Unassembled WGS sequence"/>
</dbReference>
<dbReference type="EMBL" id="JAAIPF010000046">
    <property type="protein sequence ID" value="NSF75116.1"/>
    <property type="molecule type" value="Genomic_DNA"/>
</dbReference>
<dbReference type="SUPFAM" id="SSF53756">
    <property type="entry name" value="UDP-Glycosyltransferase/glycogen phosphorylase"/>
    <property type="match status" value="1"/>
</dbReference>
<proteinExistence type="predicted"/>
<sequence length="245" mass="28109">MKEAGRMRVVQINLGNHGSTGSIAIGINEVAKSEGIETYFAYPWDSSNKPSQNGDILIGTKFGRRASRKLGKITGYNGCFSIFATMKFLHTLNRIKPDIIHLHNLHNCYINLPMLFHYIKKHNVRTIWTLHDCWAFTGQCPYFSLVNCMKWKTGCHDCPQIDRYPPANVDRTRLMWKLKRKWFTGVKNMTIVTPSQWLADLVKESYLKEYDIKVINNGIDLNVFRPTKGDFEERMSNILGGGTST</sequence>